<organism evidence="2 3">
    <name type="scientific">Linum tenue</name>
    <dbReference type="NCBI Taxonomy" id="586396"/>
    <lineage>
        <taxon>Eukaryota</taxon>
        <taxon>Viridiplantae</taxon>
        <taxon>Streptophyta</taxon>
        <taxon>Embryophyta</taxon>
        <taxon>Tracheophyta</taxon>
        <taxon>Spermatophyta</taxon>
        <taxon>Magnoliopsida</taxon>
        <taxon>eudicotyledons</taxon>
        <taxon>Gunneridae</taxon>
        <taxon>Pentapetalae</taxon>
        <taxon>rosids</taxon>
        <taxon>fabids</taxon>
        <taxon>Malpighiales</taxon>
        <taxon>Linaceae</taxon>
        <taxon>Linum</taxon>
    </lineage>
</organism>
<accession>A0AAV0LWH5</accession>
<evidence type="ECO:0000256" key="1">
    <source>
        <dbReference type="SAM" id="Phobius"/>
    </source>
</evidence>
<protein>
    <submittedName>
        <fullName evidence="2">Uncharacterized protein</fullName>
    </submittedName>
</protein>
<evidence type="ECO:0000313" key="2">
    <source>
        <dbReference type="EMBL" id="CAI0438545.1"/>
    </source>
</evidence>
<keyword evidence="1" id="KW-0472">Membrane</keyword>
<keyword evidence="3" id="KW-1185">Reference proteome</keyword>
<sequence length="108" mass="11917">MAPCRKQCRELFVSGVQSTTSSTAVPLKPISTAFPDKAADPSKPSLPIKPYSHILNLLPRVGFVRYTALVLFCGAATYLSFPFSENAKHKKTQLLRYAPLPEDLHTNI</sequence>
<dbReference type="AlphaFoldDB" id="A0AAV0LWH5"/>
<gene>
    <name evidence="2" type="ORF">LITE_LOCUS25841</name>
</gene>
<dbReference type="Proteomes" id="UP001154282">
    <property type="component" value="Unassembled WGS sequence"/>
</dbReference>
<comment type="caution">
    <text evidence="2">The sequence shown here is derived from an EMBL/GenBank/DDBJ whole genome shotgun (WGS) entry which is preliminary data.</text>
</comment>
<reference evidence="2" key="1">
    <citation type="submission" date="2022-08" db="EMBL/GenBank/DDBJ databases">
        <authorList>
            <person name="Gutierrez-Valencia J."/>
        </authorList>
    </citation>
    <scope>NUCLEOTIDE SEQUENCE</scope>
</reference>
<name>A0AAV0LWH5_9ROSI</name>
<dbReference type="EMBL" id="CAMGYJ010000006">
    <property type="protein sequence ID" value="CAI0438545.1"/>
    <property type="molecule type" value="Genomic_DNA"/>
</dbReference>
<proteinExistence type="predicted"/>
<keyword evidence="1" id="KW-1133">Transmembrane helix</keyword>
<evidence type="ECO:0000313" key="3">
    <source>
        <dbReference type="Proteomes" id="UP001154282"/>
    </source>
</evidence>
<feature type="transmembrane region" description="Helical" evidence="1">
    <location>
        <begin position="63"/>
        <end position="81"/>
    </location>
</feature>
<keyword evidence="1" id="KW-0812">Transmembrane</keyword>